<dbReference type="Pfam" id="PF07690">
    <property type="entry name" value="MFS_1"/>
    <property type="match status" value="1"/>
</dbReference>
<feature type="transmembrane region" description="Helical" evidence="6">
    <location>
        <begin position="46"/>
        <end position="68"/>
    </location>
</feature>
<dbReference type="Proteomes" id="UP000298210">
    <property type="component" value="Unassembled WGS sequence"/>
</dbReference>
<dbReference type="GO" id="GO:0022857">
    <property type="term" value="F:transmembrane transporter activity"/>
    <property type="evidence" value="ECO:0007669"/>
    <property type="project" value="InterPro"/>
</dbReference>
<reference evidence="8 9" key="1">
    <citation type="submission" date="2019-03" db="EMBL/GenBank/DDBJ databases">
        <authorList>
            <person name="Liu G."/>
        </authorList>
    </citation>
    <scope>NUCLEOTIDE SEQUENCE [LARGE SCALE GENOMIC DNA]</scope>
    <source>
        <strain evidence="8 9">DSM 19099</strain>
    </source>
</reference>
<evidence type="ECO:0000256" key="4">
    <source>
        <dbReference type="ARBA" id="ARBA00022989"/>
    </source>
</evidence>
<gene>
    <name evidence="8" type="ORF">E2L03_16640</name>
</gene>
<feature type="transmembrane region" description="Helical" evidence="6">
    <location>
        <begin position="297"/>
        <end position="318"/>
    </location>
</feature>
<dbReference type="PROSITE" id="PS50850">
    <property type="entry name" value="MFS"/>
    <property type="match status" value="1"/>
</dbReference>
<dbReference type="AlphaFoldDB" id="A0A4Y7WF03"/>
<feature type="transmembrane region" description="Helical" evidence="6">
    <location>
        <begin position="101"/>
        <end position="122"/>
    </location>
</feature>
<keyword evidence="5 6" id="KW-0472">Membrane</keyword>
<keyword evidence="2" id="KW-0813">Transport</keyword>
<dbReference type="EMBL" id="SNUX01000004">
    <property type="protein sequence ID" value="TES46328.1"/>
    <property type="molecule type" value="Genomic_DNA"/>
</dbReference>
<feature type="transmembrane region" description="Helical" evidence="6">
    <location>
        <begin position="7"/>
        <end position="26"/>
    </location>
</feature>
<feature type="transmembrane region" description="Helical" evidence="6">
    <location>
        <begin position="165"/>
        <end position="185"/>
    </location>
</feature>
<evidence type="ECO:0000256" key="2">
    <source>
        <dbReference type="ARBA" id="ARBA00022448"/>
    </source>
</evidence>
<proteinExistence type="predicted"/>
<keyword evidence="4 6" id="KW-1133">Transmembrane helix</keyword>
<dbReference type="InterPro" id="IPR020846">
    <property type="entry name" value="MFS_dom"/>
</dbReference>
<dbReference type="SUPFAM" id="SSF103473">
    <property type="entry name" value="MFS general substrate transporter"/>
    <property type="match status" value="1"/>
</dbReference>
<comment type="subcellular location">
    <subcellularLocation>
        <location evidence="1">Cell membrane</location>
        <topology evidence="1">Multi-pass membrane protein</topology>
    </subcellularLocation>
</comment>
<accession>A0A4Y7WF03</accession>
<feature type="transmembrane region" description="Helical" evidence="6">
    <location>
        <begin position="77"/>
        <end position="95"/>
    </location>
</feature>
<name>A0A4Y7WF03_9BACI</name>
<evidence type="ECO:0000256" key="6">
    <source>
        <dbReference type="SAM" id="Phobius"/>
    </source>
</evidence>
<feature type="transmembrane region" description="Helical" evidence="6">
    <location>
        <begin position="261"/>
        <end position="285"/>
    </location>
</feature>
<feature type="domain" description="Major facilitator superfamily (MFS) profile" evidence="7">
    <location>
        <begin position="10"/>
        <end position="414"/>
    </location>
</feature>
<evidence type="ECO:0000256" key="1">
    <source>
        <dbReference type="ARBA" id="ARBA00004651"/>
    </source>
</evidence>
<feature type="transmembrane region" description="Helical" evidence="6">
    <location>
        <begin position="388"/>
        <end position="409"/>
    </location>
</feature>
<keyword evidence="3 6" id="KW-0812">Transmembrane</keyword>
<dbReference type="InterPro" id="IPR050327">
    <property type="entry name" value="Proton-linked_MCT"/>
</dbReference>
<feature type="transmembrane region" description="Helical" evidence="6">
    <location>
        <begin position="324"/>
        <end position="344"/>
    </location>
</feature>
<evidence type="ECO:0000313" key="8">
    <source>
        <dbReference type="EMBL" id="TES46328.1"/>
    </source>
</evidence>
<feature type="transmembrane region" description="Helical" evidence="6">
    <location>
        <begin position="134"/>
        <end position="159"/>
    </location>
</feature>
<dbReference type="PANTHER" id="PTHR11360">
    <property type="entry name" value="MONOCARBOXYLATE TRANSPORTER"/>
    <property type="match status" value="1"/>
</dbReference>
<dbReference type="RefSeq" id="WP_134259698.1">
    <property type="nucleotide sequence ID" value="NZ_LDIM01000013.1"/>
</dbReference>
<protein>
    <submittedName>
        <fullName evidence="8">MFS transporter</fullName>
    </submittedName>
</protein>
<dbReference type="InterPro" id="IPR036259">
    <property type="entry name" value="MFS_trans_sf"/>
</dbReference>
<feature type="transmembrane region" description="Helical" evidence="6">
    <location>
        <begin position="231"/>
        <end position="255"/>
    </location>
</feature>
<evidence type="ECO:0000256" key="5">
    <source>
        <dbReference type="ARBA" id="ARBA00023136"/>
    </source>
</evidence>
<evidence type="ECO:0000259" key="7">
    <source>
        <dbReference type="PROSITE" id="PS50850"/>
    </source>
</evidence>
<dbReference type="PANTHER" id="PTHR11360:SF290">
    <property type="entry name" value="MONOCARBOXYLATE MFS PERMEASE"/>
    <property type="match status" value="1"/>
</dbReference>
<dbReference type="Gene3D" id="1.20.1250.20">
    <property type="entry name" value="MFS general substrate transporter like domains"/>
    <property type="match status" value="2"/>
</dbReference>
<feature type="transmembrane region" description="Helical" evidence="6">
    <location>
        <begin position="356"/>
        <end position="376"/>
    </location>
</feature>
<evidence type="ECO:0000256" key="3">
    <source>
        <dbReference type="ARBA" id="ARBA00022692"/>
    </source>
</evidence>
<evidence type="ECO:0000313" key="9">
    <source>
        <dbReference type="Proteomes" id="UP000298210"/>
    </source>
</evidence>
<dbReference type="GO" id="GO:0005886">
    <property type="term" value="C:plasma membrane"/>
    <property type="evidence" value="ECO:0007669"/>
    <property type="project" value="UniProtKB-SubCell"/>
</dbReference>
<sequence length="418" mass="46075">MKKVHYSWFILIISFFSIIVAGALIASSGVLMAPLQEEFGWERSTISLGFGISLLFYGLSGPFVAALLEKIGLRKMMIIFMSSLIIGATLTLFVTDAWQFILVWGVIVGFGCSLFLTTLSPFVSSHWFEKRRGLVVGILTASTATGQLLFLPLLAVIITNSSWRLALLTLIVFGIFMLIIICLFMKDKPVDLGLRPFGAVADPIKTELEVSTINPIANAFMTLRLAMKSKIFWLLGSSFFICGFTTNGLIGTHFISYCLSFGIPLLTATSLLSFMGVFNLVGTTLSGALSDKFDNRWLLFIYYFLRGLSLIILPYALYSGNFTLLVIFTIVYGLDWIATVPPTINLTRKRFGIKSTGIVFGWIFAFHQAGAATAAYSGGLVYSITYSYTSAFLFASITCLFACLFVVLIKKEDLIQKA</sequence>
<comment type="caution">
    <text evidence="8">The sequence shown here is derived from an EMBL/GenBank/DDBJ whole genome shotgun (WGS) entry which is preliminary data.</text>
</comment>
<dbReference type="InterPro" id="IPR011701">
    <property type="entry name" value="MFS"/>
</dbReference>
<dbReference type="CDD" id="cd17355">
    <property type="entry name" value="MFS_YcxA_like"/>
    <property type="match status" value="1"/>
</dbReference>
<organism evidence="8 9">
    <name type="scientific">Shouchella lehensis</name>
    <dbReference type="NCBI Taxonomy" id="300825"/>
    <lineage>
        <taxon>Bacteria</taxon>
        <taxon>Bacillati</taxon>
        <taxon>Bacillota</taxon>
        <taxon>Bacilli</taxon>
        <taxon>Bacillales</taxon>
        <taxon>Bacillaceae</taxon>
        <taxon>Shouchella</taxon>
    </lineage>
</organism>